<keyword evidence="2" id="KW-0378">Hydrolase</keyword>
<dbReference type="InterPro" id="IPR012341">
    <property type="entry name" value="6hp_glycosidase-like_sf"/>
</dbReference>
<sequence length="319" mass="35142">ALVWLALADDWTEHVESWTATESGTELHTNTPYYVRVTRDGDPEAGHLRTLANNGPTLDEREIIDGGFLELVRLGVKPHDDEVILNSIEVADDTIRVDTPHGPAFYRYNGDGYGEREGDDEGAPWSIETKGSGRLWPIFTGERGEYELVAGTEEGPLAPRNLLRTMQGFANSGRMLAEQVWDREHETDYNWEFGEGTGAATPLAWSMAQYCRLAHGIDADAPIEMPAFVRERYVETDRPDGPSLRVNTNFAGDELVVDGETDGVLVAVRTEQSTALVEPEDGEFETRIGIGYGENQVTVAAATHADLTKAGTSVKRFTL</sequence>
<gene>
    <name evidence="2" type="ORF">ACFQE1_14295</name>
</gene>
<dbReference type="Pfam" id="PF00723">
    <property type="entry name" value="Glyco_hydro_15"/>
    <property type="match status" value="1"/>
</dbReference>
<evidence type="ECO:0000259" key="1">
    <source>
        <dbReference type="Pfam" id="PF00723"/>
    </source>
</evidence>
<dbReference type="AlphaFoldDB" id="A0ABD5S1S4"/>
<dbReference type="Gene3D" id="1.50.10.10">
    <property type="match status" value="1"/>
</dbReference>
<comment type="caution">
    <text evidence="2">The sequence shown here is derived from an EMBL/GenBank/DDBJ whole genome shotgun (WGS) entry which is preliminary data.</text>
</comment>
<dbReference type="Proteomes" id="UP001596328">
    <property type="component" value="Unassembled WGS sequence"/>
</dbReference>
<organism evidence="2 3">
    <name type="scientific">Halobium palmae</name>
    <dbReference type="NCBI Taxonomy" id="1776492"/>
    <lineage>
        <taxon>Archaea</taxon>
        <taxon>Methanobacteriati</taxon>
        <taxon>Methanobacteriota</taxon>
        <taxon>Stenosarchaea group</taxon>
        <taxon>Halobacteria</taxon>
        <taxon>Halobacteriales</taxon>
        <taxon>Haloferacaceae</taxon>
        <taxon>Halobium</taxon>
    </lineage>
</organism>
<name>A0ABD5S1S4_9EURY</name>
<evidence type="ECO:0000313" key="2">
    <source>
        <dbReference type="EMBL" id="MFC6725515.1"/>
    </source>
</evidence>
<feature type="non-terminal residue" evidence="2">
    <location>
        <position position="1"/>
    </location>
</feature>
<reference evidence="2 3" key="1">
    <citation type="journal article" date="2019" name="Int. J. Syst. Evol. Microbiol.">
        <title>The Global Catalogue of Microorganisms (GCM) 10K type strain sequencing project: providing services to taxonomists for standard genome sequencing and annotation.</title>
        <authorList>
            <consortium name="The Broad Institute Genomics Platform"/>
            <consortium name="The Broad Institute Genome Sequencing Center for Infectious Disease"/>
            <person name="Wu L."/>
            <person name="Ma J."/>
        </authorList>
    </citation>
    <scope>NUCLEOTIDE SEQUENCE [LARGE SCALE GENOMIC DNA]</scope>
    <source>
        <strain evidence="2 3">NBRC 111368</strain>
    </source>
</reference>
<dbReference type="InterPro" id="IPR008928">
    <property type="entry name" value="6-hairpin_glycosidase_sf"/>
</dbReference>
<proteinExistence type="predicted"/>
<dbReference type="GO" id="GO:0016787">
    <property type="term" value="F:hydrolase activity"/>
    <property type="evidence" value="ECO:0007669"/>
    <property type="project" value="UniProtKB-KW"/>
</dbReference>
<keyword evidence="3" id="KW-1185">Reference proteome</keyword>
<dbReference type="InterPro" id="IPR011613">
    <property type="entry name" value="GH15-like"/>
</dbReference>
<feature type="domain" description="GH15-like" evidence="1">
    <location>
        <begin position="33"/>
        <end position="214"/>
    </location>
</feature>
<evidence type="ECO:0000313" key="3">
    <source>
        <dbReference type="Proteomes" id="UP001596328"/>
    </source>
</evidence>
<dbReference type="EMBL" id="JBHSWU010000565">
    <property type="protein sequence ID" value="MFC6725515.1"/>
    <property type="molecule type" value="Genomic_DNA"/>
</dbReference>
<accession>A0ABD5S1S4</accession>
<protein>
    <submittedName>
        <fullName evidence="2">Glycoside hydrolase family 15 protein</fullName>
    </submittedName>
</protein>
<dbReference type="SUPFAM" id="SSF48208">
    <property type="entry name" value="Six-hairpin glycosidases"/>
    <property type="match status" value="1"/>
</dbReference>